<evidence type="ECO:0000313" key="3">
    <source>
        <dbReference type="Proteomes" id="UP000218327"/>
    </source>
</evidence>
<sequence length="198" mass="22107">MNQQINLYLSEFRVKKDALTVLLMGQVLGGVLAIMVLISAYDLFTRWQLSAELVQSRSSLAQETKKTDELEGSLARRSQNRELTDRLDQAEERLGSSRQIREFLSETKLGNVIGFSEYFKDLARASMDGLSLSEFQITEGGDQIKLTGQVMESAMVPRYVSNLEHSNSSIRNQNFSASILGAGADSQYFSFKLSSADE</sequence>
<keyword evidence="1" id="KW-1133">Transmembrane helix</keyword>
<gene>
    <name evidence="2" type="ORF">COA96_14730</name>
</gene>
<accession>A0A2A5ATC8</accession>
<organism evidence="2 3">
    <name type="scientific">SAR86 cluster bacterium</name>
    <dbReference type="NCBI Taxonomy" id="2030880"/>
    <lineage>
        <taxon>Bacteria</taxon>
        <taxon>Pseudomonadati</taxon>
        <taxon>Pseudomonadota</taxon>
        <taxon>Gammaproteobacteria</taxon>
        <taxon>SAR86 cluster</taxon>
    </lineage>
</organism>
<dbReference type="Pfam" id="PF05137">
    <property type="entry name" value="PilN"/>
    <property type="match status" value="1"/>
</dbReference>
<proteinExistence type="predicted"/>
<reference evidence="3" key="1">
    <citation type="submission" date="2017-08" db="EMBL/GenBank/DDBJ databases">
        <title>A dynamic microbial community with high functional redundancy inhabits the cold, oxic subseafloor aquifer.</title>
        <authorList>
            <person name="Tully B.J."/>
            <person name="Wheat C.G."/>
            <person name="Glazer B.T."/>
            <person name="Huber J.A."/>
        </authorList>
    </citation>
    <scope>NUCLEOTIDE SEQUENCE [LARGE SCALE GENOMIC DNA]</scope>
</reference>
<evidence type="ECO:0000256" key="1">
    <source>
        <dbReference type="SAM" id="Phobius"/>
    </source>
</evidence>
<keyword evidence="1" id="KW-0472">Membrane</keyword>
<dbReference type="Proteomes" id="UP000218327">
    <property type="component" value="Unassembled WGS sequence"/>
</dbReference>
<dbReference type="AlphaFoldDB" id="A0A2A5ATC8"/>
<feature type="transmembrane region" description="Helical" evidence="1">
    <location>
        <begin position="21"/>
        <end position="41"/>
    </location>
</feature>
<dbReference type="InterPro" id="IPR007813">
    <property type="entry name" value="PilN"/>
</dbReference>
<dbReference type="EMBL" id="NVVJ01000064">
    <property type="protein sequence ID" value="PCJ22361.1"/>
    <property type="molecule type" value="Genomic_DNA"/>
</dbReference>
<evidence type="ECO:0000313" key="2">
    <source>
        <dbReference type="EMBL" id="PCJ22361.1"/>
    </source>
</evidence>
<protein>
    <submittedName>
        <fullName evidence="2">Uncharacterized protein</fullName>
    </submittedName>
</protein>
<name>A0A2A5ATC8_9GAMM</name>
<keyword evidence="1" id="KW-0812">Transmembrane</keyword>
<comment type="caution">
    <text evidence="2">The sequence shown here is derived from an EMBL/GenBank/DDBJ whole genome shotgun (WGS) entry which is preliminary data.</text>
</comment>